<dbReference type="EMBL" id="LT991978">
    <property type="protein sequence ID" value="SPK77647.1"/>
    <property type="molecule type" value="Genomic_DNA"/>
</dbReference>
<organism evidence="1 2">
    <name type="scientific">Cupriavidus taiwanensis</name>
    <dbReference type="NCBI Taxonomy" id="164546"/>
    <lineage>
        <taxon>Bacteria</taxon>
        <taxon>Pseudomonadati</taxon>
        <taxon>Pseudomonadota</taxon>
        <taxon>Betaproteobacteria</taxon>
        <taxon>Burkholderiales</taxon>
        <taxon>Burkholderiaceae</taxon>
        <taxon>Cupriavidus</taxon>
    </lineage>
</organism>
<sequence>MLPRHDRFQAQAARYAEPAEPRLHTGAPNQVFNSDITYIMDRRGTTVSGNRAGSVESRSRGLVHQAAHDGGPCGGCVGVVPPQARHGEIVGTRRRRALQQFGERTNSFHAVPDST</sequence>
<dbReference type="Proteomes" id="UP000255505">
    <property type="component" value="Plasmid III"/>
</dbReference>
<geneLocation type="plasmid" evidence="1">
    <name>III</name>
</geneLocation>
<name>A0A375ISU9_9BURK</name>
<evidence type="ECO:0000313" key="2">
    <source>
        <dbReference type="Proteomes" id="UP000255505"/>
    </source>
</evidence>
<evidence type="ECO:0000313" key="1">
    <source>
        <dbReference type="EMBL" id="SPK77647.1"/>
    </source>
</evidence>
<protein>
    <submittedName>
        <fullName evidence="1">Uncharacterized protein</fullName>
    </submittedName>
</protein>
<gene>
    <name evidence="1" type="ORF">CT19425_P60009</name>
</gene>
<proteinExistence type="predicted"/>
<dbReference type="AlphaFoldDB" id="A0A375ISU9"/>
<accession>A0A375ISU9</accession>
<keyword evidence="1" id="KW-0614">Plasmid</keyword>
<reference evidence="1 2" key="1">
    <citation type="submission" date="2018-01" db="EMBL/GenBank/DDBJ databases">
        <authorList>
            <person name="Gaut B.S."/>
            <person name="Morton B.R."/>
            <person name="Clegg M.T."/>
            <person name="Duvall M.R."/>
        </authorList>
    </citation>
    <scope>NUCLEOTIDE SEQUENCE [LARGE SCALE GENOMIC DNA]</scope>
    <source>
        <strain evidence="1">Cupriavidus taiwanensis LMG 19425</strain>
        <plasmid evidence="2">Plasmid iii</plasmid>
    </source>
</reference>